<dbReference type="Proteomes" id="UP000557307">
    <property type="component" value="Unassembled WGS sequence"/>
</dbReference>
<evidence type="ECO:0000313" key="2">
    <source>
        <dbReference type="Proteomes" id="UP000557307"/>
    </source>
</evidence>
<dbReference type="EMBL" id="JACHGF010000003">
    <property type="protein sequence ID" value="MBB5284441.1"/>
    <property type="molecule type" value="Genomic_DNA"/>
</dbReference>
<keyword evidence="2" id="KW-1185">Reference proteome</keyword>
<protein>
    <submittedName>
        <fullName evidence="1">Uncharacterized protein</fullName>
    </submittedName>
</protein>
<dbReference type="AlphaFoldDB" id="A0A840TLK0"/>
<name>A0A840TLK0_9BACT</name>
<sequence length="159" mass="17900">MILESLNRGDGQNAAAIPRIELLPCRYVTRWPGSRNGILSGTIGLATTAQWVRLYLTDQTAGFQESMKNTVQGRLHSFRVEGFYPGDSEELRRFLGLTDWERLLCRITDTQDRTRVIGSRDSGLELDYDSVIEAEMGGRRGTRMAFAGEMAIGSALYFW</sequence>
<dbReference type="RefSeq" id="WP_184174380.1">
    <property type="nucleotide sequence ID" value="NZ_JACHGF010000003.1"/>
</dbReference>
<gene>
    <name evidence="1" type="ORF">HNQ92_002584</name>
</gene>
<organism evidence="1 2">
    <name type="scientific">Rhabdobacter roseus</name>
    <dbReference type="NCBI Taxonomy" id="1655419"/>
    <lineage>
        <taxon>Bacteria</taxon>
        <taxon>Pseudomonadati</taxon>
        <taxon>Bacteroidota</taxon>
        <taxon>Cytophagia</taxon>
        <taxon>Cytophagales</taxon>
        <taxon>Cytophagaceae</taxon>
        <taxon>Rhabdobacter</taxon>
    </lineage>
</organism>
<reference evidence="1 2" key="1">
    <citation type="submission" date="2020-08" db="EMBL/GenBank/DDBJ databases">
        <title>Genomic Encyclopedia of Type Strains, Phase IV (KMG-IV): sequencing the most valuable type-strain genomes for metagenomic binning, comparative biology and taxonomic classification.</title>
        <authorList>
            <person name="Goeker M."/>
        </authorList>
    </citation>
    <scope>NUCLEOTIDE SEQUENCE [LARGE SCALE GENOMIC DNA]</scope>
    <source>
        <strain evidence="1 2">DSM 105074</strain>
    </source>
</reference>
<proteinExistence type="predicted"/>
<comment type="caution">
    <text evidence="1">The sequence shown here is derived from an EMBL/GenBank/DDBJ whole genome shotgun (WGS) entry which is preliminary data.</text>
</comment>
<accession>A0A840TLK0</accession>
<evidence type="ECO:0000313" key="1">
    <source>
        <dbReference type="EMBL" id="MBB5284441.1"/>
    </source>
</evidence>